<gene>
    <name evidence="5" type="ORF">Poli38472_013492</name>
</gene>
<organism evidence="5 6">
    <name type="scientific">Pythium oligandrum</name>
    <name type="common">Mycoparasitic fungus</name>
    <dbReference type="NCBI Taxonomy" id="41045"/>
    <lineage>
        <taxon>Eukaryota</taxon>
        <taxon>Sar</taxon>
        <taxon>Stramenopiles</taxon>
        <taxon>Oomycota</taxon>
        <taxon>Peronosporomycetes</taxon>
        <taxon>Pythiales</taxon>
        <taxon>Pythiaceae</taxon>
        <taxon>Pythium</taxon>
    </lineage>
</organism>
<evidence type="ECO:0000256" key="4">
    <source>
        <dbReference type="SAM" id="MobiDB-lite"/>
    </source>
</evidence>
<dbReference type="AlphaFoldDB" id="A0A8K1FGR5"/>
<dbReference type="GO" id="GO:0000226">
    <property type="term" value="P:microtubule cytoskeleton organization"/>
    <property type="evidence" value="ECO:0007669"/>
    <property type="project" value="TreeGrafter"/>
</dbReference>
<evidence type="ECO:0000256" key="2">
    <source>
        <dbReference type="ARBA" id="ARBA00022741"/>
    </source>
</evidence>
<keyword evidence="6" id="KW-1185">Reference proteome</keyword>
<feature type="compositionally biased region" description="Basic residues" evidence="4">
    <location>
        <begin position="1"/>
        <end position="10"/>
    </location>
</feature>
<dbReference type="OrthoDB" id="202825at2759"/>
<dbReference type="Pfam" id="PF03133">
    <property type="entry name" value="TTL"/>
    <property type="match status" value="1"/>
</dbReference>
<dbReference type="GO" id="GO:0070740">
    <property type="term" value="F:tubulin-glutamic acid ligase activity"/>
    <property type="evidence" value="ECO:0007669"/>
    <property type="project" value="TreeGrafter"/>
</dbReference>
<feature type="compositionally biased region" description="Acidic residues" evidence="4">
    <location>
        <begin position="434"/>
        <end position="448"/>
    </location>
</feature>
<keyword evidence="2" id="KW-0547">Nucleotide-binding</keyword>
<dbReference type="InterPro" id="IPR004344">
    <property type="entry name" value="TTL/TTLL_fam"/>
</dbReference>
<feature type="region of interest" description="Disordered" evidence="4">
    <location>
        <begin position="1"/>
        <end position="31"/>
    </location>
</feature>
<evidence type="ECO:0000313" key="5">
    <source>
        <dbReference type="EMBL" id="TMW58018.1"/>
    </source>
</evidence>
<keyword evidence="1" id="KW-0436">Ligase</keyword>
<dbReference type="EMBL" id="SPLM01000113">
    <property type="protein sequence ID" value="TMW58018.1"/>
    <property type="molecule type" value="Genomic_DNA"/>
</dbReference>
<proteinExistence type="predicted"/>
<dbReference type="SUPFAM" id="SSF56059">
    <property type="entry name" value="Glutathione synthetase ATP-binding domain-like"/>
    <property type="match status" value="1"/>
</dbReference>
<keyword evidence="3" id="KW-0067">ATP-binding</keyword>
<dbReference type="Proteomes" id="UP000794436">
    <property type="component" value="Unassembled WGS sequence"/>
</dbReference>
<dbReference type="PANTHER" id="PTHR12241:SF147">
    <property type="entry name" value="TUBULIN POLYGLUTAMYLASE TTLL7"/>
    <property type="match status" value="1"/>
</dbReference>
<name>A0A8K1FGR5_PYTOL</name>
<reference evidence="5" key="1">
    <citation type="submission" date="2019-03" db="EMBL/GenBank/DDBJ databases">
        <title>Long read genome sequence of the mycoparasitic Pythium oligandrum ATCC 38472 isolated from sugarbeet rhizosphere.</title>
        <authorList>
            <person name="Gaulin E."/>
        </authorList>
    </citation>
    <scope>NUCLEOTIDE SEQUENCE</scope>
    <source>
        <strain evidence="5">ATCC 38472_TT</strain>
    </source>
</reference>
<dbReference type="PANTHER" id="PTHR12241">
    <property type="entry name" value="TUBULIN POLYGLUTAMYLASE"/>
    <property type="match status" value="1"/>
</dbReference>
<dbReference type="PROSITE" id="PS51221">
    <property type="entry name" value="TTL"/>
    <property type="match status" value="1"/>
</dbReference>
<evidence type="ECO:0000313" key="6">
    <source>
        <dbReference type="Proteomes" id="UP000794436"/>
    </source>
</evidence>
<comment type="caution">
    <text evidence="5">The sequence shown here is derived from an EMBL/GenBank/DDBJ whole genome shotgun (WGS) entry which is preliminary data.</text>
</comment>
<evidence type="ECO:0000256" key="3">
    <source>
        <dbReference type="ARBA" id="ARBA00022840"/>
    </source>
</evidence>
<dbReference type="GO" id="GO:0036064">
    <property type="term" value="C:ciliary basal body"/>
    <property type="evidence" value="ECO:0007669"/>
    <property type="project" value="TreeGrafter"/>
</dbReference>
<protein>
    <submittedName>
        <fullName evidence="5">Uncharacterized protein</fullName>
    </submittedName>
</protein>
<dbReference type="Gene3D" id="3.30.470.20">
    <property type="entry name" value="ATP-grasp fold, B domain"/>
    <property type="match status" value="1"/>
</dbReference>
<dbReference type="GO" id="GO:0015631">
    <property type="term" value="F:tubulin binding"/>
    <property type="evidence" value="ECO:0007669"/>
    <property type="project" value="TreeGrafter"/>
</dbReference>
<accession>A0A8K1FGR5</accession>
<evidence type="ECO:0000256" key="1">
    <source>
        <dbReference type="ARBA" id="ARBA00022598"/>
    </source>
</evidence>
<sequence length="551" mass="62343">MSMTRPRRKPTSIAVKAAKTTESPPAPPRRRRKCSVTVDITACRYAIIRKCLRERDFRLVKKKPDGGIAPPKWDIWWSDRGDLLRELPRLSPFQKVNHFPSMEEICRKDFLANNLNAIFKVLPADFDFFPRSFLIPAESVELQKAMENGPKNATYIAKPRTLCQGKGISLIQSFSKLPNELCVVQRYIDNPLLIDGFKFDLRIYVLVLSVHPLRVHIFRNGLARFCTTPFEKPTRKNLSKKRMHLTNYAINKNSKDFQKATTTSSTGNQGSKRSLASVMAHLDASGRGSSTAVWQQICDIVIKTLLCIEPKLQASYKSYFGAKEATETAWGSHCFEILGFDIMLDATCKAWLFEVNHAPSFAGDSPLDREVKSALIAQTLDLVDVTNEKKLQFVRQTRSEWTQRLWSTSQKSKQPEKDETTNQQSSRPESREEQPEEMAPSDESDTEEGSSSNNEPGSEGEEEDATQRGTSTTLSDALDRCSIGLKNVFSRRNRIAPDNIESGRSTTEERQANEPSFTNAFALLYPTDANQAAEYERVRVAAQVNRSKLWQ</sequence>
<dbReference type="GO" id="GO:0005524">
    <property type="term" value="F:ATP binding"/>
    <property type="evidence" value="ECO:0007669"/>
    <property type="project" value="UniProtKB-KW"/>
</dbReference>
<feature type="region of interest" description="Disordered" evidence="4">
    <location>
        <begin position="404"/>
        <end position="476"/>
    </location>
</feature>